<dbReference type="SUPFAM" id="SSF53756">
    <property type="entry name" value="UDP-Glycosyltransferase/glycogen phosphorylase"/>
    <property type="match status" value="1"/>
</dbReference>
<dbReference type="PANTHER" id="PTHR21015:SF22">
    <property type="entry name" value="GLYCOSYLTRANSFERASE"/>
    <property type="match status" value="1"/>
</dbReference>
<dbReference type="STRING" id="1095630.A0A2J6TB96"/>
<dbReference type="GO" id="GO:0008194">
    <property type="term" value="F:UDP-glycosyltransferase activity"/>
    <property type="evidence" value="ECO:0007669"/>
    <property type="project" value="InterPro"/>
</dbReference>
<dbReference type="Pfam" id="PF06722">
    <property type="entry name" value="EryCIII-like_C"/>
    <property type="match status" value="1"/>
</dbReference>
<keyword evidence="1 3" id="KW-0808">Transferase</keyword>
<dbReference type="Proteomes" id="UP000235371">
    <property type="component" value="Unassembled WGS sequence"/>
</dbReference>
<gene>
    <name evidence="3" type="ORF">K444DRAFT_652598</name>
</gene>
<dbReference type="GeneID" id="36593888"/>
<dbReference type="GO" id="GO:0016758">
    <property type="term" value="F:hexosyltransferase activity"/>
    <property type="evidence" value="ECO:0007669"/>
    <property type="project" value="UniProtKB-ARBA"/>
</dbReference>
<dbReference type="OrthoDB" id="5835829at2759"/>
<organism evidence="3 4">
    <name type="scientific">Hyaloscypha bicolor E</name>
    <dbReference type="NCBI Taxonomy" id="1095630"/>
    <lineage>
        <taxon>Eukaryota</taxon>
        <taxon>Fungi</taxon>
        <taxon>Dikarya</taxon>
        <taxon>Ascomycota</taxon>
        <taxon>Pezizomycotina</taxon>
        <taxon>Leotiomycetes</taxon>
        <taxon>Helotiales</taxon>
        <taxon>Hyaloscyphaceae</taxon>
        <taxon>Hyaloscypha</taxon>
        <taxon>Hyaloscypha bicolor</taxon>
    </lineage>
</organism>
<name>A0A2J6TB96_9HELO</name>
<dbReference type="EMBL" id="KZ613790">
    <property type="protein sequence ID" value="PMD60304.1"/>
    <property type="molecule type" value="Genomic_DNA"/>
</dbReference>
<evidence type="ECO:0000313" key="3">
    <source>
        <dbReference type="EMBL" id="PMD60304.1"/>
    </source>
</evidence>
<evidence type="ECO:0000259" key="2">
    <source>
        <dbReference type="Pfam" id="PF06722"/>
    </source>
</evidence>
<protein>
    <submittedName>
        <fullName evidence="3">Glycosyltransferase family 1 protein</fullName>
    </submittedName>
</protein>
<dbReference type="InterPro" id="IPR002213">
    <property type="entry name" value="UDP_glucos_trans"/>
</dbReference>
<dbReference type="RefSeq" id="XP_024737208.1">
    <property type="nucleotide sequence ID" value="XM_024885811.1"/>
</dbReference>
<sequence>MAASIKPLILVCCTPIYGHLMPIRAIGKELIARGYEVTFVTESAYRKIIEEIRASLVPLSGYGDYTEAEIDERWPVRETLPKGPVQLAFDLEECFIKIHKERHPSRPIILLNEGIFYGSLPEMAGAPGLCPTAAISLGIVPLTQSSIDCLPFGLSLPPDSSPEGRERNKAMNKGIQEQLFAKAQATFLEIMETLGARREGLHDAPPSIIFSGGLPKGHRDAFSDPPAWWDETITNKSKKAVLVSQGSLAVNFSDLIVPTMIGLQDREDIIVVVALGKKGATVPEGTLVPANARVGSFVPFDDVLPHWAVFVTNGGYGAFQHGVGNVVRLVVGGTTEDKAEITARVEWVGIAVNLKTSTPTPEAVLAAVDEVISGPKYKERSLVLEAEMATFDSMENVVKNIEEVVAGEP</sequence>
<keyword evidence="4" id="KW-1185">Reference proteome</keyword>
<dbReference type="CDD" id="cd03784">
    <property type="entry name" value="GT1_Gtf-like"/>
    <property type="match status" value="1"/>
</dbReference>
<dbReference type="InterPro" id="IPR010610">
    <property type="entry name" value="EryCIII-like_C"/>
</dbReference>
<dbReference type="InParanoid" id="A0A2J6TB96"/>
<evidence type="ECO:0000256" key="1">
    <source>
        <dbReference type="ARBA" id="ARBA00022679"/>
    </source>
</evidence>
<evidence type="ECO:0000313" key="4">
    <source>
        <dbReference type="Proteomes" id="UP000235371"/>
    </source>
</evidence>
<accession>A0A2J6TB96</accession>
<proteinExistence type="predicted"/>
<dbReference type="PANTHER" id="PTHR21015">
    <property type="entry name" value="UDP-N-ACETYLGLUCOSAMINE--N-ACETYLMURAMYL-(PENTAPEPTIDE) PYROPHOSPHORYL-UNDECAPRENOL N-ACETYLGLUCOSAMINE TRANSFERASE 1"/>
    <property type="match status" value="1"/>
</dbReference>
<reference evidence="3 4" key="1">
    <citation type="submission" date="2016-04" db="EMBL/GenBank/DDBJ databases">
        <title>A degradative enzymes factory behind the ericoid mycorrhizal symbiosis.</title>
        <authorList>
            <consortium name="DOE Joint Genome Institute"/>
            <person name="Martino E."/>
            <person name="Morin E."/>
            <person name="Grelet G."/>
            <person name="Kuo A."/>
            <person name="Kohler A."/>
            <person name="Daghino S."/>
            <person name="Barry K."/>
            <person name="Choi C."/>
            <person name="Cichocki N."/>
            <person name="Clum A."/>
            <person name="Copeland A."/>
            <person name="Hainaut M."/>
            <person name="Haridas S."/>
            <person name="Labutti K."/>
            <person name="Lindquist E."/>
            <person name="Lipzen A."/>
            <person name="Khouja H.-R."/>
            <person name="Murat C."/>
            <person name="Ohm R."/>
            <person name="Olson A."/>
            <person name="Spatafora J."/>
            <person name="Veneault-Fourrey C."/>
            <person name="Henrissat B."/>
            <person name="Grigoriev I."/>
            <person name="Martin F."/>
            <person name="Perotto S."/>
        </authorList>
    </citation>
    <scope>NUCLEOTIDE SEQUENCE [LARGE SCALE GENOMIC DNA]</scope>
    <source>
        <strain evidence="3 4">E</strain>
    </source>
</reference>
<dbReference type="AlphaFoldDB" id="A0A2J6TB96"/>
<feature type="domain" description="Erythromycin biosynthesis protein CIII-like C-terminal" evidence="2">
    <location>
        <begin position="271"/>
        <end position="403"/>
    </location>
</feature>
<dbReference type="Gene3D" id="3.40.50.2000">
    <property type="entry name" value="Glycogen Phosphorylase B"/>
    <property type="match status" value="2"/>
</dbReference>